<gene>
    <name evidence="1" type="ORF">H2200_010291</name>
</gene>
<evidence type="ECO:0000313" key="2">
    <source>
        <dbReference type="Proteomes" id="UP001172673"/>
    </source>
</evidence>
<accession>A0AA38X172</accession>
<protein>
    <submittedName>
        <fullName evidence="1">Uncharacterized protein</fullName>
    </submittedName>
</protein>
<evidence type="ECO:0000313" key="1">
    <source>
        <dbReference type="EMBL" id="KAJ9604902.1"/>
    </source>
</evidence>
<dbReference type="AlphaFoldDB" id="A0AA38X172"/>
<dbReference type="EMBL" id="JAPDRK010000017">
    <property type="protein sequence ID" value="KAJ9604902.1"/>
    <property type="molecule type" value="Genomic_DNA"/>
</dbReference>
<sequence length="438" mass="50396">MATKKRKASTQLERNDELAVPSTGAHRTLLEVVDSERYFPIHQYLWSVLPVKTAVALSQTCRQLRAAHLRTFNINQRLSYFVRDPAGLRSQLGKNGALISGSFALQLLAQKRWPDSDLDIFVEAGATTEELHVYLQQIEHYRLKTTQTDGGYPMMLIKEVRTYHRSSSLDPSRAKIQLIVTQHAPMLGIMTGFYMTAVVNIISWNKAYAVFAKDTFIDNRTYMLQPLDAYFEGLLHKYNHRGRQLEEIMRREDHGQSTSIQPVRRLGDRFTWVVPLPTENVQPPPQADLVLESSTFAMYWNKVQPWQEPGYATCASYQISVKKFEHVGLKHQLIVASTGLDLDSQHPTWTDFLASRLNQHAKMQLIAMKPEERPEWFNQGLDDTDGMFLGLLELDDGVTIRSFKKPEGWKNFDEMIPLWFEQWLPGFRTDDCLFPTDG</sequence>
<organism evidence="1 2">
    <name type="scientific">Cladophialophora chaetospira</name>
    <dbReference type="NCBI Taxonomy" id="386627"/>
    <lineage>
        <taxon>Eukaryota</taxon>
        <taxon>Fungi</taxon>
        <taxon>Dikarya</taxon>
        <taxon>Ascomycota</taxon>
        <taxon>Pezizomycotina</taxon>
        <taxon>Eurotiomycetes</taxon>
        <taxon>Chaetothyriomycetidae</taxon>
        <taxon>Chaetothyriales</taxon>
        <taxon>Herpotrichiellaceae</taxon>
        <taxon>Cladophialophora</taxon>
    </lineage>
</organism>
<dbReference type="Proteomes" id="UP001172673">
    <property type="component" value="Unassembled WGS sequence"/>
</dbReference>
<keyword evidence="2" id="KW-1185">Reference proteome</keyword>
<reference evidence="1" key="1">
    <citation type="submission" date="2022-10" db="EMBL/GenBank/DDBJ databases">
        <title>Culturing micro-colonial fungi from biological soil crusts in the Mojave desert and describing Neophaeococcomyces mojavensis, and introducing the new genera and species Taxawa tesnikishii.</title>
        <authorList>
            <person name="Kurbessoian T."/>
            <person name="Stajich J.E."/>
        </authorList>
    </citation>
    <scope>NUCLEOTIDE SEQUENCE</scope>
    <source>
        <strain evidence="1">TK_41</strain>
    </source>
</reference>
<comment type="caution">
    <text evidence="1">The sequence shown here is derived from an EMBL/GenBank/DDBJ whole genome shotgun (WGS) entry which is preliminary data.</text>
</comment>
<proteinExistence type="predicted"/>
<name>A0AA38X172_9EURO</name>